<dbReference type="PANTHER" id="PTHR23026">
    <property type="entry name" value="NADPH NITROREDUCTASE"/>
    <property type="match status" value="1"/>
</dbReference>
<dbReference type="STRING" id="1121409.SAMN02745124_00718"/>
<keyword evidence="2" id="KW-0288">FMN</keyword>
<accession>A0A1M5TH84</accession>
<organism evidence="8 9">
    <name type="scientific">Desulfofustis glycolicus DSM 9705</name>
    <dbReference type="NCBI Taxonomy" id="1121409"/>
    <lineage>
        <taxon>Bacteria</taxon>
        <taxon>Pseudomonadati</taxon>
        <taxon>Thermodesulfobacteriota</taxon>
        <taxon>Desulfobulbia</taxon>
        <taxon>Desulfobulbales</taxon>
        <taxon>Desulfocapsaceae</taxon>
        <taxon>Desulfofustis</taxon>
    </lineage>
</organism>
<evidence type="ECO:0000313" key="9">
    <source>
        <dbReference type="Proteomes" id="UP000184139"/>
    </source>
</evidence>
<dbReference type="SUPFAM" id="SSF55469">
    <property type="entry name" value="FMN-dependent nitroreductase-like"/>
    <property type="match status" value="1"/>
</dbReference>
<dbReference type="Proteomes" id="UP000184139">
    <property type="component" value="Unassembled WGS sequence"/>
</dbReference>
<dbReference type="GO" id="GO:0051536">
    <property type="term" value="F:iron-sulfur cluster binding"/>
    <property type="evidence" value="ECO:0007669"/>
    <property type="project" value="UniProtKB-KW"/>
</dbReference>
<dbReference type="PROSITE" id="PS00198">
    <property type="entry name" value="4FE4S_FER_1"/>
    <property type="match status" value="1"/>
</dbReference>
<evidence type="ECO:0000256" key="1">
    <source>
        <dbReference type="ARBA" id="ARBA00022630"/>
    </source>
</evidence>
<keyword evidence="4" id="KW-0560">Oxidoreductase</keyword>
<keyword evidence="3" id="KW-0479">Metal-binding</keyword>
<reference evidence="8 9" key="1">
    <citation type="submission" date="2016-11" db="EMBL/GenBank/DDBJ databases">
        <authorList>
            <person name="Jaros S."/>
            <person name="Januszkiewicz K."/>
            <person name="Wedrychowicz H."/>
        </authorList>
    </citation>
    <scope>NUCLEOTIDE SEQUENCE [LARGE SCALE GENOMIC DNA]</scope>
    <source>
        <strain evidence="8 9">DSM 9705</strain>
    </source>
</reference>
<dbReference type="RefSeq" id="WP_073373459.1">
    <property type="nucleotide sequence ID" value="NZ_FQXS01000003.1"/>
</dbReference>
<proteinExistence type="predicted"/>
<evidence type="ECO:0000313" key="8">
    <source>
        <dbReference type="EMBL" id="SHH50074.1"/>
    </source>
</evidence>
<dbReference type="Gene3D" id="3.40.109.10">
    <property type="entry name" value="NADH Oxidase"/>
    <property type="match status" value="1"/>
</dbReference>
<dbReference type="InterPro" id="IPR000415">
    <property type="entry name" value="Nitroreductase-like"/>
</dbReference>
<keyword evidence="6" id="KW-0411">Iron-sulfur</keyword>
<dbReference type="EMBL" id="FQXS01000003">
    <property type="protein sequence ID" value="SHH50074.1"/>
    <property type="molecule type" value="Genomic_DNA"/>
</dbReference>
<dbReference type="AlphaFoldDB" id="A0A1M5TH84"/>
<dbReference type="InterPro" id="IPR017900">
    <property type="entry name" value="4Fe4S_Fe_S_CS"/>
</dbReference>
<evidence type="ECO:0000256" key="2">
    <source>
        <dbReference type="ARBA" id="ARBA00022643"/>
    </source>
</evidence>
<evidence type="ECO:0000256" key="5">
    <source>
        <dbReference type="ARBA" id="ARBA00023004"/>
    </source>
</evidence>
<evidence type="ECO:0000259" key="7">
    <source>
        <dbReference type="PROSITE" id="PS51379"/>
    </source>
</evidence>
<evidence type="ECO:0000256" key="6">
    <source>
        <dbReference type="ARBA" id="ARBA00023014"/>
    </source>
</evidence>
<keyword evidence="9" id="KW-1185">Reference proteome</keyword>
<dbReference type="OrthoDB" id="368873at2"/>
<dbReference type="PROSITE" id="PS51379">
    <property type="entry name" value="4FE4S_FER_2"/>
    <property type="match status" value="2"/>
</dbReference>
<name>A0A1M5TH84_9BACT</name>
<protein>
    <submittedName>
        <fullName evidence="8">Nitroreductase</fullName>
    </submittedName>
</protein>
<dbReference type="GO" id="GO:0046872">
    <property type="term" value="F:metal ion binding"/>
    <property type="evidence" value="ECO:0007669"/>
    <property type="project" value="UniProtKB-KW"/>
</dbReference>
<feature type="domain" description="4Fe-4S ferredoxin-type" evidence="7">
    <location>
        <begin position="35"/>
        <end position="64"/>
    </location>
</feature>
<feature type="domain" description="4Fe-4S ferredoxin-type" evidence="7">
    <location>
        <begin position="5"/>
        <end position="34"/>
    </location>
</feature>
<keyword evidence="1" id="KW-0285">Flavoprotein</keyword>
<dbReference type="Gene3D" id="3.30.70.20">
    <property type="match status" value="1"/>
</dbReference>
<evidence type="ECO:0000256" key="4">
    <source>
        <dbReference type="ARBA" id="ARBA00023002"/>
    </source>
</evidence>
<dbReference type="InterPro" id="IPR029479">
    <property type="entry name" value="Nitroreductase"/>
</dbReference>
<dbReference type="GO" id="GO:0016491">
    <property type="term" value="F:oxidoreductase activity"/>
    <property type="evidence" value="ECO:0007669"/>
    <property type="project" value="UniProtKB-KW"/>
</dbReference>
<dbReference type="PANTHER" id="PTHR23026:SF90">
    <property type="entry name" value="IODOTYROSINE DEIODINASE 1"/>
    <property type="match status" value="1"/>
</dbReference>
<dbReference type="Pfam" id="PF00881">
    <property type="entry name" value="Nitroreductase"/>
    <property type="match status" value="1"/>
</dbReference>
<gene>
    <name evidence="8" type="ORF">SAMN02745124_00718</name>
</gene>
<evidence type="ECO:0000256" key="3">
    <source>
        <dbReference type="ARBA" id="ARBA00022723"/>
    </source>
</evidence>
<dbReference type="InterPro" id="IPR017896">
    <property type="entry name" value="4Fe4S_Fe-S-bd"/>
</dbReference>
<sequence>MDRCNVPLIDRTCCTGCGACIDVCPDRILAFDSLGRPKIDGECCMLCGHCAALCPEVAIIVPGLVNALSLTVIDERGPANGRATVAPSELVSLMRWRRSCRRFTTDPVTIDMLGDLVKIGTTAPSGTNSQGWGFIILPRRADVVRLGQVTAEFYCRLNKMAANPWYRVGSRLFAGGGLDSYYRRYYQTIEEALREWREEGVDRLFHGAPAAIIVTGDTAASCPAEDALLASQNILLAAESFGLGTCLIGFVVEAARRDRSIGRLLRLGVNERIHAVIACGHPAVKFRRPAGRKPVEPRILMIDGEDP</sequence>
<dbReference type="SUPFAM" id="SSF54862">
    <property type="entry name" value="4Fe-4S ferredoxins"/>
    <property type="match status" value="1"/>
</dbReference>
<dbReference type="Pfam" id="PF00037">
    <property type="entry name" value="Fer4"/>
    <property type="match status" value="1"/>
</dbReference>
<dbReference type="InterPro" id="IPR050627">
    <property type="entry name" value="Nitroreductase/BluB"/>
</dbReference>
<keyword evidence="5" id="KW-0408">Iron</keyword>